<reference evidence="1 2" key="1">
    <citation type="submission" date="2014-04" db="EMBL/GenBank/DDBJ databases">
        <title>Characterization and application of a salt tolerant electro-active bacterium.</title>
        <authorList>
            <person name="Yang L."/>
            <person name="Wei S."/>
            <person name="Tay Q.X.M."/>
        </authorList>
    </citation>
    <scope>NUCLEOTIDE SEQUENCE [LARGE SCALE GENOMIC DNA]</scope>
    <source>
        <strain evidence="1 2">LY1</strain>
    </source>
</reference>
<organism evidence="1 2">
    <name type="scientific">Anditalea andensis</name>
    <dbReference type="NCBI Taxonomy" id="1048983"/>
    <lineage>
        <taxon>Bacteria</taxon>
        <taxon>Pseudomonadati</taxon>
        <taxon>Bacteroidota</taxon>
        <taxon>Cytophagia</taxon>
        <taxon>Cytophagales</taxon>
        <taxon>Cytophagaceae</taxon>
        <taxon>Anditalea</taxon>
    </lineage>
</organism>
<evidence type="ECO:0000313" key="2">
    <source>
        <dbReference type="Proteomes" id="UP000027821"/>
    </source>
</evidence>
<keyword evidence="2" id="KW-1185">Reference proteome</keyword>
<comment type="caution">
    <text evidence="1">The sequence shown here is derived from an EMBL/GenBank/DDBJ whole genome shotgun (WGS) entry which is preliminary data.</text>
</comment>
<name>A0A074LHG3_9BACT</name>
<sequence>MTYTSEGYTYNLTAQLSSTFENGLYANIGYTYGFATDINPGISSQAVSNWRNVPTYGNPNRSELSFSQFMVPRRIVAALTYRKEYAGFLATSIGLFYNGQSGVPISFVYQGDLNRDGVLGNDLIYVPENREGIRLYDTYTLAKNEWVISQTADQQYALIDNFIDNNDYLNSRRGNYAERNAGRTPFEHRFDVRLAQEIIVHNAGRLEFTFDVLNAGNLLNNDWGRSYAIQNSQFITVANFANNNVAGPEPRTINGNPVPMDPNVPSFKADLRGDEAWLAQDFFSRWRAKIGLRYTF</sequence>
<dbReference type="Proteomes" id="UP000027821">
    <property type="component" value="Unassembled WGS sequence"/>
</dbReference>
<dbReference type="STRING" id="1048983.EL17_12775"/>
<dbReference type="eggNOG" id="COG4771">
    <property type="taxonomic scope" value="Bacteria"/>
</dbReference>
<dbReference type="RefSeq" id="WP_051720001.1">
    <property type="nucleotide sequence ID" value="NZ_JMIH01000022.1"/>
</dbReference>
<proteinExistence type="predicted"/>
<protein>
    <recommendedName>
        <fullName evidence="3">TonB-dependent receptor-like beta-barrel domain-containing protein</fullName>
    </recommendedName>
</protein>
<dbReference type="AlphaFoldDB" id="A0A074LHG3"/>
<dbReference type="EMBL" id="JMIH01000022">
    <property type="protein sequence ID" value="KEO73222.1"/>
    <property type="molecule type" value="Genomic_DNA"/>
</dbReference>
<accession>A0A074LHG3</accession>
<evidence type="ECO:0008006" key="3">
    <source>
        <dbReference type="Google" id="ProtNLM"/>
    </source>
</evidence>
<dbReference type="OrthoDB" id="9768147at2"/>
<evidence type="ECO:0000313" key="1">
    <source>
        <dbReference type="EMBL" id="KEO73222.1"/>
    </source>
</evidence>
<gene>
    <name evidence="1" type="ORF">EL17_12775</name>
</gene>